<gene>
    <name evidence="4" type="ORF">QRD43_09150</name>
</gene>
<dbReference type="PANTHER" id="PTHR22946">
    <property type="entry name" value="DIENELACTONE HYDROLASE DOMAIN-CONTAINING PROTEIN-RELATED"/>
    <property type="match status" value="1"/>
</dbReference>
<keyword evidence="2" id="KW-0732">Signal</keyword>
<comment type="caution">
    <text evidence="4">The sequence shown here is derived from an EMBL/GenBank/DDBJ whole genome shotgun (WGS) entry which is preliminary data.</text>
</comment>
<feature type="domain" description="Dienelactone hydrolase" evidence="3">
    <location>
        <begin position="62"/>
        <end position="299"/>
    </location>
</feature>
<evidence type="ECO:0000256" key="2">
    <source>
        <dbReference type="SAM" id="SignalP"/>
    </source>
</evidence>
<evidence type="ECO:0000313" key="5">
    <source>
        <dbReference type="Proteomes" id="UP001238603"/>
    </source>
</evidence>
<dbReference type="Gene3D" id="3.40.50.1820">
    <property type="entry name" value="alpha/beta hydrolase"/>
    <property type="match status" value="1"/>
</dbReference>
<evidence type="ECO:0000259" key="3">
    <source>
        <dbReference type="Pfam" id="PF01738"/>
    </source>
</evidence>
<dbReference type="PANTHER" id="PTHR22946:SF9">
    <property type="entry name" value="POLYKETIDE TRANSFERASE AF380"/>
    <property type="match status" value="1"/>
</dbReference>
<organism evidence="4 5">
    <name type="scientific">Roseateles subflavus</name>
    <dbReference type="NCBI Taxonomy" id="3053353"/>
    <lineage>
        <taxon>Bacteria</taxon>
        <taxon>Pseudomonadati</taxon>
        <taxon>Pseudomonadota</taxon>
        <taxon>Betaproteobacteria</taxon>
        <taxon>Burkholderiales</taxon>
        <taxon>Sphaerotilaceae</taxon>
        <taxon>Roseateles</taxon>
    </lineage>
</organism>
<dbReference type="GO" id="GO:0016787">
    <property type="term" value="F:hydrolase activity"/>
    <property type="evidence" value="ECO:0007669"/>
    <property type="project" value="UniProtKB-KW"/>
</dbReference>
<reference evidence="4 5" key="1">
    <citation type="submission" date="2023-06" db="EMBL/GenBank/DDBJ databases">
        <title>Pelomonas sp. APW6 16S ribosomal RNA gene genome sequencing and assembly.</title>
        <authorList>
            <person name="Woo H."/>
        </authorList>
    </citation>
    <scope>NUCLEOTIDE SEQUENCE [LARGE SCALE GENOMIC DNA]</scope>
    <source>
        <strain evidence="4 5">APW6</strain>
    </source>
</reference>
<keyword evidence="1 4" id="KW-0378">Hydrolase</keyword>
<feature type="signal peptide" evidence="2">
    <location>
        <begin position="1"/>
        <end position="24"/>
    </location>
</feature>
<dbReference type="InterPro" id="IPR029058">
    <property type="entry name" value="AB_hydrolase_fold"/>
</dbReference>
<feature type="chain" id="PRO_5046233922" evidence="2">
    <location>
        <begin position="25"/>
        <end position="302"/>
    </location>
</feature>
<evidence type="ECO:0000256" key="1">
    <source>
        <dbReference type="ARBA" id="ARBA00022801"/>
    </source>
</evidence>
<proteinExistence type="predicted"/>
<keyword evidence="5" id="KW-1185">Reference proteome</keyword>
<dbReference type="InterPro" id="IPR002925">
    <property type="entry name" value="Dienelactn_hydro"/>
</dbReference>
<dbReference type="Pfam" id="PF01738">
    <property type="entry name" value="DLH"/>
    <property type="match status" value="1"/>
</dbReference>
<accession>A0ABT7LGT8</accession>
<evidence type="ECO:0000313" key="4">
    <source>
        <dbReference type="EMBL" id="MDL5032075.1"/>
    </source>
</evidence>
<dbReference type="SUPFAM" id="SSF53474">
    <property type="entry name" value="alpha/beta-Hydrolases"/>
    <property type="match status" value="1"/>
</dbReference>
<dbReference type="Proteomes" id="UP001238603">
    <property type="component" value="Unassembled WGS sequence"/>
</dbReference>
<dbReference type="InterPro" id="IPR050261">
    <property type="entry name" value="FrsA_esterase"/>
</dbReference>
<dbReference type="EMBL" id="JASVDS010000002">
    <property type="protein sequence ID" value="MDL5032075.1"/>
    <property type="molecule type" value="Genomic_DNA"/>
</dbReference>
<dbReference type="RefSeq" id="WP_285982176.1">
    <property type="nucleotide sequence ID" value="NZ_JASVDS010000002.1"/>
</dbReference>
<sequence length="302" mass="32044">MARRCRRLAGLLCALALAPMTGGAAPAATPASTKAAAPGAPVQVLVPSLESRGARPLELDGFWFTAPGEGRRPALVLLHGCGGPYDRQGRLASRMRHYAGLLREQGWHVLVLDSLTARGESELCTQRIGTRAVTMANRRLDALGALAWLAQREDVDADRLVLLGWSNGGSTVLSASNLTHDDVAAARPRPRALVAFYPGCDAELKRGYRPSAPLQLLVGLADDWTPAAPCVALADRAPASAPIAIERYEGAYHGFDSTAPVTRRKDVPNGVHPGQGVHVGGNAAAEQASRTRMLAFLNEQMR</sequence>
<protein>
    <submittedName>
        <fullName evidence="4">Dienelactone hydrolase family protein</fullName>
    </submittedName>
</protein>
<name>A0ABT7LGT8_9BURK</name>